<dbReference type="CDD" id="cd07437">
    <property type="entry name" value="PHP_HisPPase_Ycdx_like"/>
    <property type="match status" value="1"/>
</dbReference>
<accession>A0A1G6XTW9</accession>
<dbReference type="InterPro" id="IPR004013">
    <property type="entry name" value="PHP_dom"/>
</dbReference>
<name>A0A1G6XTW9_9BACT</name>
<dbReference type="InterPro" id="IPR050243">
    <property type="entry name" value="PHP_phosphatase"/>
</dbReference>
<gene>
    <name evidence="2" type="ORF">SAMN05661003_101367</name>
</gene>
<dbReference type="PANTHER" id="PTHR36928:SF1">
    <property type="entry name" value="PHOSPHATASE YCDX-RELATED"/>
    <property type="match status" value="1"/>
</dbReference>
<dbReference type="SUPFAM" id="SSF89550">
    <property type="entry name" value="PHP domain-like"/>
    <property type="match status" value="1"/>
</dbReference>
<dbReference type="InterPro" id="IPR016195">
    <property type="entry name" value="Pol/histidinol_Pase-like"/>
</dbReference>
<dbReference type="EMBL" id="FNAQ01000001">
    <property type="protein sequence ID" value="SDD80837.1"/>
    <property type="molecule type" value="Genomic_DNA"/>
</dbReference>
<dbReference type="GO" id="GO:0005829">
    <property type="term" value="C:cytosol"/>
    <property type="evidence" value="ECO:0007669"/>
    <property type="project" value="TreeGrafter"/>
</dbReference>
<dbReference type="GO" id="GO:0008270">
    <property type="term" value="F:zinc ion binding"/>
    <property type="evidence" value="ECO:0007669"/>
    <property type="project" value="TreeGrafter"/>
</dbReference>
<reference evidence="3" key="1">
    <citation type="submission" date="2016-10" db="EMBL/GenBank/DDBJ databases">
        <authorList>
            <person name="Varghese N."/>
            <person name="Submissions S."/>
        </authorList>
    </citation>
    <scope>NUCLEOTIDE SEQUENCE [LARGE SCALE GENOMIC DNA]</scope>
    <source>
        <strain evidence="3">DSM 8987</strain>
    </source>
</reference>
<dbReference type="OrthoDB" id="9808747at2"/>
<dbReference type="GO" id="GO:0042578">
    <property type="term" value="F:phosphoric ester hydrolase activity"/>
    <property type="evidence" value="ECO:0007669"/>
    <property type="project" value="TreeGrafter"/>
</dbReference>
<proteinExistence type="predicted"/>
<dbReference type="Proteomes" id="UP000243205">
    <property type="component" value="Unassembled WGS sequence"/>
</dbReference>
<dbReference type="Pfam" id="PF02811">
    <property type="entry name" value="PHP"/>
    <property type="match status" value="1"/>
</dbReference>
<dbReference type="NCBIfam" id="NF006702">
    <property type="entry name" value="PRK09248.1"/>
    <property type="match status" value="1"/>
</dbReference>
<dbReference type="SMART" id="SM00481">
    <property type="entry name" value="POLIIIAc"/>
    <property type="match status" value="1"/>
</dbReference>
<evidence type="ECO:0000313" key="2">
    <source>
        <dbReference type="EMBL" id="SDD80837.1"/>
    </source>
</evidence>
<evidence type="ECO:0000259" key="1">
    <source>
        <dbReference type="SMART" id="SM00481"/>
    </source>
</evidence>
<feature type="domain" description="Polymerase/histidinol phosphatase N-terminal" evidence="1">
    <location>
        <begin position="9"/>
        <end position="83"/>
    </location>
</feature>
<dbReference type="STRING" id="57664.SAMN05661003_101367"/>
<keyword evidence="2" id="KW-0378">Hydrolase</keyword>
<dbReference type="PANTHER" id="PTHR36928">
    <property type="entry name" value="PHOSPHATASE YCDX-RELATED"/>
    <property type="match status" value="1"/>
</dbReference>
<dbReference type="RefSeq" id="WP_092075645.1">
    <property type="nucleotide sequence ID" value="NZ_CALFZY010000006.1"/>
</dbReference>
<keyword evidence="3" id="KW-1185">Reference proteome</keyword>
<organism evidence="2 3">
    <name type="scientific">Desulfuromonas thiophila</name>
    <dbReference type="NCBI Taxonomy" id="57664"/>
    <lineage>
        <taxon>Bacteria</taxon>
        <taxon>Pseudomonadati</taxon>
        <taxon>Thermodesulfobacteriota</taxon>
        <taxon>Desulfuromonadia</taxon>
        <taxon>Desulfuromonadales</taxon>
        <taxon>Desulfuromonadaceae</taxon>
        <taxon>Desulfuromonas</taxon>
    </lineage>
</organism>
<dbReference type="Gene3D" id="3.20.20.140">
    <property type="entry name" value="Metal-dependent hydrolases"/>
    <property type="match status" value="1"/>
</dbReference>
<dbReference type="AlphaFoldDB" id="A0A1G6XTW9"/>
<sequence length="244" mass="26083">MHQVAGPQVDVHVHSLASGHAYSTIEEIARAAAARGLAGVAITDHGPALPGGPHFYHFMALRFVPEELFGVRLLRGVEANILDEGRLDLAAEVLERLDIVLAGFHEGCGYQGDSRRQNTATLLRVMENPQVDIISHPGNPQFPLDYAAVVAQAGRTGVALEINSSSFSLSRRNSAPNCLEIVRLCARQGVAVAVGSDAHIAQGVGQFDDALQALEQCGLPPELVVNRTLASTRAFLGRNGRMLR</sequence>
<protein>
    <submittedName>
        <fullName evidence="2">Putative hydrolase</fullName>
    </submittedName>
</protein>
<evidence type="ECO:0000313" key="3">
    <source>
        <dbReference type="Proteomes" id="UP000243205"/>
    </source>
</evidence>
<dbReference type="InterPro" id="IPR003141">
    <property type="entry name" value="Pol/His_phosphatase_N"/>
</dbReference>